<comment type="caution">
    <text evidence="3">The sequence shown here is derived from an EMBL/GenBank/DDBJ whole genome shotgun (WGS) entry which is preliminary data.</text>
</comment>
<dbReference type="Pfam" id="PF02598">
    <property type="entry name" value="Methyltrn_RNA_3"/>
    <property type="match status" value="1"/>
</dbReference>
<evidence type="ECO:0000313" key="3">
    <source>
        <dbReference type="EMBL" id="KAK9915383.1"/>
    </source>
</evidence>
<comment type="similarity">
    <text evidence="1">Belongs to the class IV-like SAM-binding methyltransferase superfamily.</text>
</comment>
<evidence type="ECO:0000256" key="1">
    <source>
        <dbReference type="ARBA" id="ARBA00009841"/>
    </source>
</evidence>
<reference evidence="3 4" key="1">
    <citation type="journal article" date="2024" name="Nat. Commun.">
        <title>Phylogenomics reveals the evolutionary origins of lichenization in chlorophyte algae.</title>
        <authorList>
            <person name="Puginier C."/>
            <person name="Libourel C."/>
            <person name="Otte J."/>
            <person name="Skaloud P."/>
            <person name="Haon M."/>
            <person name="Grisel S."/>
            <person name="Petersen M."/>
            <person name="Berrin J.G."/>
            <person name="Delaux P.M."/>
            <person name="Dal Grande F."/>
            <person name="Keller J."/>
        </authorList>
    </citation>
    <scope>NUCLEOTIDE SEQUENCE [LARGE SCALE GENOMIC DNA]</scope>
    <source>
        <strain evidence="3 4">SAG 216-7</strain>
    </source>
</reference>
<protein>
    <submittedName>
        <fullName evidence="3">Uncharacterized protein</fullName>
    </submittedName>
</protein>
<proteinExistence type="inferred from homology"/>
<organism evidence="3 4">
    <name type="scientific">Coccomyxa subellipsoidea</name>
    <dbReference type="NCBI Taxonomy" id="248742"/>
    <lineage>
        <taxon>Eukaryota</taxon>
        <taxon>Viridiplantae</taxon>
        <taxon>Chlorophyta</taxon>
        <taxon>core chlorophytes</taxon>
        <taxon>Trebouxiophyceae</taxon>
        <taxon>Trebouxiophyceae incertae sedis</taxon>
        <taxon>Coccomyxaceae</taxon>
        <taxon>Coccomyxa</taxon>
    </lineage>
</organism>
<dbReference type="InterPro" id="IPR029026">
    <property type="entry name" value="tRNA_m1G_MTases_N"/>
</dbReference>
<evidence type="ECO:0000256" key="2">
    <source>
        <dbReference type="SAM" id="MobiDB-lite"/>
    </source>
</evidence>
<gene>
    <name evidence="3" type="ORF">WJX75_008395</name>
</gene>
<evidence type="ECO:0000313" key="4">
    <source>
        <dbReference type="Proteomes" id="UP001491310"/>
    </source>
</evidence>
<dbReference type="EMBL" id="JALJOT010000005">
    <property type="protein sequence ID" value="KAK9915383.1"/>
    <property type="molecule type" value="Genomic_DNA"/>
</dbReference>
<accession>A0ABR2YUD7</accession>
<dbReference type="SUPFAM" id="SSF50249">
    <property type="entry name" value="Nucleic acid-binding proteins"/>
    <property type="match status" value="1"/>
</dbReference>
<dbReference type="InterPro" id="IPR012340">
    <property type="entry name" value="NA-bd_OB-fold"/>
</dbReference>
<dbReference type="Proteomes" id="UP001491310">
    <property type="component" value="Unassembled WGS sequence"/>
</dbReference>
<sequence>MDSKLKNKSKRKSAKDAGAEINGGNSIKEKKNKKRAREADDGEAVEVEDIKRQRRPPTLSIAVAASVIDNVQSAELATLVAGQIARTAAIFNIDEVVVIDESPGPNGRVGKGAAFLARVLQFMETPQYLRKALCPMHRDLRLAGQLPPLDAPHHMRAQEWRTFREGVVVRSAPGAGSLLDVGLDKVAFVQEALKLSVRVTLEMGDQPRPHRIEGGPLGRGIDTLAGSVVLPSDPRAKSGVYWGYTVRIASGLSAVFSECPYEDGYDLKARQYRLVLDVFFCVPP</sequence>
<dbReference type="CDD" id="cd18086">
    <property type="entry name" value="HsC9orf114-like"/>
    <property type="match status" value="1"/>
</dbReference>
<dbReference type="Gene3D" id="3.40.1280.10">
    <property type="match status" value="1"/>
</dbReference>
<name>A0ABR2YUD7_9CHLO</name>
<dbReference type="SUPFAM" id="SSF75217">
    <property type="entry name" value="alpha/beta knot"/>
    <property type="match status" value="1"/>
</dbReference>
<feature type="compositionally biased region" description="Basic residues" evidence="2">
    <location>
        <begin position="1"/>
        <end position="13"/>
    </location>
</feature>
<keyword evidence="4" id="KW-1185">Reference proteome</keyword>
<dbReference type="InterPro" id="IPR029028">
    <property type="entry name" value="Alpha/beta_knot_MTases"/>
</dbReference>
<dbReference type="PANTHER" id="PTHR12150:SF13">
    <property type="entry name" value="METHYLTRANSFERASE C9ORF114-RELATED"/>
    <property type="match status" value="1"/>
</dbReference>
<feature type="region of interest" description="Disordered" evidence="2">
    <location>
        <begin position="1"/>
        <end position="51"/>
    </location>
</feature>
<dbReference type="PANTHER" id="PTHR12150">
    <property type="entry name" value="CLASS IV SAM-BINDING METHYLTRANSFERASE-RELATED"/>
    <property type="match status" value="1"/>
</dbReference>
<dbReference type="InterPro" id="IPR003750">
    <property type="entry name" value="Put_MeTrfase-C9orf114-like"/>
</dbReference>